<comment type="caution">
    <text evidence="1">The sequence shown here is derived from an EMBL/GenBank/DDBJ whole genome shotgun (WGS) entry which is preliminary data.</text>
</comment>
<dbReference type="AlphaFoldDB" id="A0A7Y8C0T1"/>
<dbReference type="RefSeq" id="WP_177100000.1">
    <property type="nucleotide sequence ID" value="NZ_JACAQB010000003.1"/>
</dbReference>
<proteinExistence type="predicted"/>
<accession>A0A7Y8C0T1</accession>
<reference evidence="1 2" key="1">
    <citation type="submission" date="2020-04" db="EMBL/GenBank/DDBJ databases">
        <title>Molecular characterization of pseudomonads from Agaricus bisporus reveal novel blotch 2 pathogens in Western Europe.</title>
        <authorList>
            <person name="Taparia T."/>
            <person name="Krijger M."/>
            <person name="Haynes E."/>
            <person name="Elpinstone J.G."/>
            <person name="Noble R."/>
            <person name="Van Der Wolf J."/>
        </authorList>
    </citation>
    <scope>NUCLEOTIDE SEQUENCE [LARGE SCALE GENOMIC DNA]</scope>
    <source>
        <strain evidence="1 2">H7001</strain>
    </source>
</reference>
<evidence type="ECO:0000313" key="2">
    <source>
        <dbReference type="Proteomes" id="UP000539985"/>
    </source>
</evidence>
<name>A0A7Y8C0T1_9PSED</name>
<evidence type="ECO:0000313" key="1">
    <source>
        <dbReference type="EMBL" id="NWB94894.1"/>
    </source>
</evidence>
<organism evidence="1 2">
    <name type="scientific">Pseudomonas gingeri</name>
    <dbReference type="NCBI Taxonomy" id="117681"/>
    <lineage>
        <taxon>Bacteria</taxon>
        <taxon>Pseudomonadati</taxon>
        <taxon>Pseudomonadota</taxon>
        <taxon>Gammaproteobacteria</taxon>
        <taxon>Pseudomonadales</taxon>
        <taxon>Pseudomonadaceae</taxon>
        <taxon>Pseudomonas</taxon>
    </lineage>
</organism>
<gene>
    <name evidence="1" type="ORF">HX882_03195</name>
</gene>
<dbReference type="Proteomes" id="UP000539985">
    <property type="component" value="Unassembled WGS sequence"/>
</dbReference>
<sequence>MHSSASAFPSIPANSPFEDSAVVHAHRTGINPVELDALAQAIGRLARDHSTVVPASMKGDMLELVQLGYVELTNTTCGTLSVDLVCAGALLSSYFWSVWIPRHLQRCALQMAVMPHLEPKVDVQHCTVIFRVPGPREATRQFLHDLGTHFPGDEAEIIVIQVGNALAGDTSRLQTGENVHA</sequence>
<dbReference type="EMBL" id="JACAQB010000003">
    <property type="protein sequence ID" value="NWB94894.1"/>
    <property type="molecule type" value="Genomic_DNA"/>
</dbReference>
<protein>
    <submittedName>
        <fullName evidence="1">Uncharacterized protein</fullName>
    </submittedName>
</protein>